<sequence>MSSPPTVTVTEQAPMEPAIPLYPPAQTCAAAPAYVPVHLRAPDQVRAPAETPAWRTQQKKPEQPPPSQPPPTTTPFVFLSSQQDLYLDKHGKRISNNTILNKVNGALAECKFGDINSIRVRAVRRARPDFRYHSRYHMPRRIVLEMASWEDRAALYSKVGQREWVARLERQQPLGAYIEANEPLYRPGRP</sequence>
<evidence type="ECO:0000313" key="3">
    <source>
        <dbReference type="Proteomes" id="UP000248961"/>
    </source>
</evidence>
<evidence type="ECO:0000256" key="1">
    <source>
        <dbReference type="SAM" id="MobiDB-lite"/>
    </source>
</evidence>
<feature type="region of interest" description="Disordered" evidence="1">
    <location>
        <begin position="48"/>
        <end position="74"/>
    </location>
</feature>
<reference evidence="2 3" key="1">
    <citation type="submission" date="2018-02" db="EMBL/GenBank/DDBJ databases">
        <title>The genomes of Aspergillus section Nigri reveals drivers in fungal speciation.</title>
        <authorList>
            <consortium name="DOE Joint Genome Institute"/>
            <person name="Vesth T.C."/>
            <person name="Nybo J."/>
            <person name="Theobald S."/>
            <person name="Brandl J."/>
            <person name="Frisvad J.C."/>
            <person name="Nielsen K.F."/>
            <person name="Lyhne E.K."/>
            <person name="Kogle M.E."/>
            <person name="Kuo A."/>
            <person name="Riley R."/>
            <person name="Clum A."/>
            <person name="Nolan M."/>
            <person name="Lipzen A."/>
            <person name="Salamov A."/>
            <person name="Henrissat B."/>
            <person name="Wiebenga A."/>
            <person name="De vries R.P."/>
            <person name="Grigoriev I.V."/>
            <person name="Mortensen U.H."/>
            <person name="Andersen M.R."/>
            <person name="Baker S.E."/>
        </authorList>
    </citation>
    <scope>NUCLEOTIDE SEQUENCE [LARGE SCALE GENOMIC DNA]</scope>
    <source>
        <strain evidence="2 3">CBS 101889</strain>
    </source>
</reference>
<dbReference type="VEuPathDB" id="FungiDB:BO97DRAFT_46309"/>
<dbReference type="RefSeq" id="XP_025552436.1">
    <property type="nucleotide sequence ID" value="XM_025699449.1"/>
</dbReference>
<dbReference type="Proteomes" id="UP000248961">
    <property type="component" value="Unassembled WGS sequence"/>
</dbReference>
<proteinExistence type="predicted"/>
<dbReference type="GeneID" id="37203738"/>
<protein>
    <submittedName>
        <fullName evidence="2">Uncharacterized protein</fullName>
    </submittedName>
</protein>
<evidence type="ECO:0000313" key="2">
    <source>
        <dbReference type="EMBL" id="RAL13282.1"/>
    </source>
</evidence>
<gene>
    <name evidence="2" type="ORF">BO97DRAFT_46309</name>
</gene>
<accession>A0A395HZC8</accession>
<keyword evidence="3" id="KW-1185">Reference proteome</keyword>
<dbReference type="AlphaFoldDB" id="A0A395HZC8"/>
<dbReference type="EMBL" id="KZ824280">
    <property type="protein sequence ID" value="RAL13282.1"/>
    <property type="molecule type" value="Genomic_DNA"/>
</dbReference>
<feature type="compositionally biased region" description="Pro residues" evidence="1">
    <location>
        <begin position="63"/>
        <end position="73"/>
    </location>
</feature>
<name>A0A395HZC8_ASPHC</name>
<organism evidence="2 3">
    <name type="scientific">Aspergillus homomorphus (strain CBS 101889)</name>
    <dbReference type="NCBI Taxonomy" id="1450537"/>
    <lineage>
        <taxon>Eukaryota</taxon>
        <taxon>Fungi</taxon>
        <taxon>Dikarya</taxon>
        <taxon>Ascomycota</taxon>
        <taxon>Pezizomycotina</taxon>
        <taxon>Eurotiomycetes</taxon>
        <taxon>Eurotiomycetidae</taxon>
        <taxon>Eurotiales</taxon>
        <taxon>Aspergillaceae</taxon>
        <taxon>Aspergillus</taxon>
        <taxon>Aspergillus subgen. Circumdati</taxon>
    </lineage>
</organism>